<dbReference type="RefSeq" id="XP_024709687.1">
    <property type="nucleotide sequence ID" value="XM_024854264.1"/>
</dbReference>
<gene>
    <name evidence="1" type="ORF">P170DRAFT_505150</name>
</gene>
<protein>
    <submittedName>
        <fullName evidence="1">Uncharacterized protein</fullName>
    </submittedName>
</protein>
<comment type="caution">
    <text evidence="1">The sequence shown here is derived from an EMBL/GenBank/DDBJ whole genome shotgun (WGS) entry which is preliminary data.</text>
</comment>
<name>A0A2I2GNC6_9EURO</name>
<evidence type="ECO:0000313" key="2">
    <source>
        <dbReference type="Proteomes" id="UP000234275"/>
    </source>
</evidence>
<sequence>MDAYLQGWCVGRVAQGGNCGHRMDASNRTGTVSRLSLLAVSVLGRSVSLSLAPVSLSLFAFSLFLCVSRCPGWIPLGLV</sequence>
<dbReference type="VEuPathDB" id="FungiDB:P170DRAFT_505150"/>
<dbReference type="EMBL" id="MSFO01000001">
    <property type="protein sequence ID" value="PLB54385.1"/>
    <property type="molecule type" value="Genomic_DNA"/>
</dbReference>
<dbReference type="AlphaFoldDB" id="A0A2I2GNC6"/>
<reference evidence="1 2" key="1">
    <citation type="submission" date="2016-12" db="EMBL/GenBank/DDBJ databases">
        <title>The genomes of Aspergillus section Nigri reveals drivers in fungal speciation.</title>
        <authorList>
            <consortium name="DOE Joint Genome Institute"/>
            <person name="Vesth T.C."/>
            <person name="Nybo J."/>
            <person name="Theobald S."/>
            <person name="Brandl J."/>
            <person name="Frisvad J.C."/>
            <person name="Nielsen K.F."/>
            <person name="Lyhne E.K."/>
            <person name="Kogle M.E."/>
            <person name="Kuo A."/>
            <person name="Riley R."/>
            <person name="Clum A."/>
            <person name="Nolan M."/>
            <person name="Lipzen A."/>
            <person name="Salamov A."/>
            <person name="Henrissat B."/>
            <person name="Wiebenga A."/>
            <person name="De Vries R.P."/>
            <person name="Grigoriev I.V."/>
            <person name="Mortensen U.H."/>
            <person name="Andersen M.R."/>
            <person name="Baker S.E."/>
        </authorList>
    </citation>
    <scope>NUCLEOTIDE SEQUENCE [LARGE SCALE GENOMIC DNA]</scope>
    <source>
        <strain evidence="1 2">IBT 23096</strain>
    </source>
</reference>
<evidence type="ECO:0000313" key="1">
    <source>
        <dbReference type="EMBL" id="PLB54385.1"/>
    </source>
</evidence>
<dbReference type="Proteomes" id="UP000234275">
    <property type="component" value="Unassembled WGS sequence"/>
</dbReference>
<accession>A0A2I2GNC6</accession>
<keyword evidence="2" id="KW-1185">Reference proteome</keyword>
<dbReference type="GeneID" id="36561970"/>
<proteinExistence type="predicted"/>
<organism evidence="1 2">
    <name type="scientific">Aspergillus steynii IBT 23096</name>
    <dbReference type="NCBI Taxonomy" id="1392250"/>
    <lineage>
        <taxon>Eukaryota</taxon>
        <taxon>Fungi</taxon>
        <taxon>Dikarya</taxon>
        <taxon>Ascomycota</taxon>
        <taxon>Pezizomycotina</taxon>
        <taxon>Eurotiomycetes</taxon>
        <taxon>Eurotiomycetidae</taxon>
        <taxon>Eurotiales</taxon>
        <taxon>Aspergillaceae</taxon>
        <taxon>Aspergillus</taxon>
        <taxon>Aspergillus subgen. Circumdati</taxon>
    </lineage>
</organism>